<evidence type="ECO:0000313" key="2">
    <source>
        <dbReference type="Proteomes" id="UP000323597"/>
    </source>
</evidence>
<gene>
    <name evidence="1" type="ORF">E1A91_A11G229900v1</name>
</gene>
<sequence length="87" mass="10125">MPTRLRSTTIEEGHYIICPPLLNEDKYSNWKVRMKFFVQTFDYGAWRIITRGSLEVSKEEERRDANDKAKAQQTTNATHTLFCGLNG</sequence>
<dbReference type="EMBL" id="CM017646">
    <property type="protein sequence ID" value="TYJ10759.1"/>
    <property type="molecule type" value="Genomic_DNA"/>
</dbReference>
<organism evidence="1 2">
    <name type="scientific">Gossypium mustelinum</name>
    <name type="common">Cotton</name>
    <name type="synonym">Gossypium caicoense</name>
    <dbReference type="NCBI Taxonomy" id="34275"/>
    <lineage>
        <taxon>Eukaryota</taxon>
        <taxon>Viridiplantae</taxon>
        <taxon>Streptophyta</taxon>
        <taxon>Embryophyta</taxon>
        <taxon>Tracheophyta</taxon>
        <taxon>Spermatophyta</taxon>
        <taxon>Magnoliopsida</taxon>
        <taxon>eudicotyledons</taxon>
        <taxon>Gunneridae</taxon>
        <taxon>Pentapetalae</taxon>
        <taxon>rosids</taxon>
        <taxon>malvids</taxon>
        <taxon>Malvales</taxon>
        <taxon>Malvaceae</taxon>
        <taxon>Malvoideae</taxon>
        <taxon>Gossypium</taxon>
    </lineage>
</organism>
<keyword evidence="2" id="KW-1185">Reference proteome</keyword>
<dbReference type="Proteomes" id="UP000323597">
    <property type="component" value="Chromosome A11"/>
</dbReference>
<reference evidence="1 2" key="1">
    <citation type="submission" date="2019-07" db="EMBL/GenBank/DDBJ databases">
        <title>WGS assembly of Gossypium mustelinum.</title>
        <authorList>
            <person name="Chen Z.J."/>
            <person name="Sreedasyam A."/>
            <person name="Ando A."/>
            <person name="Song Q."/>
            <person name="De L."/>
            <person name="Hulse-Kemp A."/>
            <person name="Ding M."/>
            <person name="Ye W."/>
            <person name="Kirkbride R."/>
            <person name="Jenkins J."/>
            <person name="Plott C."/>
            <person name="Lovell J."/>
            <person name="Lin Y.-M."/>
            <person name="Vaughn R."/>
            <person name="Liu B."/>
            <person name="Li W."/>
            <person name="Simpson S."/>
            <person name="Scheffler B."/>
            <person name="Saski C."/>
            <person name="Grover C."/>
            <person name="Hu G."/>
            <person name="Conover J."/>
            <person name="Carlson J."/>
            <person name="Shu S."/>
            <person name="Boston L."/>
            <person name="Williams M."/>
            <person name="Peterson D."/>
            <person name="Mcgee K."/>
            <person name="Jones D."/>
            <person name="Wendel J."/>
            <person name="Stelly D."/>
            <person name="Grimwood J."/>
            <person name="Schmutz J."/>
        </authorList>
    </citation>
    <scope>NUCLEOTIDE SEQUENCE [LARGE SCALE GENOMIC DNA]</scope>
    <source>
        <strain evidence="1">1408120.09</strain>
    </source>
</reference>
<dbReference type="AlphaFoldDB" id="A0A5D2X9S7"/>
<name>A0A5D2X9S7_GOSMU</name>
<evidence type="ECO:0008006" key="3">
    <source>
        <dbReference type="Google" id="ProtNLM"/>
    </source>
</evidence>
<evidence type="ECO:0000313" key="1">
    <source>
        <dbReference type="EMBL" id="TYJ10759.1"/>
    </source>
</evidence>
<protein>
    <recommendedName>
        <fullName evidence="3">DUF4219 domain-containing protein</fullName>
    </recommendedName>
</protein>
<accession>A0A5D2X9S7</accession>
<proteinExistence type="predicted"/>